<feature type="region of interest" description="Disordered" evidence="5">
    <location>
        <begin position="1068"/>
        <end position="1105"/>
    </location>
</feature>
<accession>A0A438I4P5</accession>
<feature type="compositionally biased region" description="Basic residues" evidence="5">
    <location>
        <begin position="7"/>
        <end position="23"/>
    </location>
</feature>
<comment type="caution">
    <text evidence="7">The sequence shown here is derived from an EMBL/GenBank/DDBJ whole genome shotgun (WGS) entry which is preliminary data.</text>
</comment>
<comment type="subcellular location">
    <subcellularLocation>
        <location evidence="1">Nucleus</location>
    </subcellularLocation>
</comment>
<dbReference type="AlphaFoldDB" id="A0A438I4P5"/>
<evidence type="ECO:0000256" key="4">
    <source>
        <dbReference type="ARBA" id="ARBA00023242"/>
    </source>
</evidence>
<dbReference type="InterPro" id="IPR043561">
    <property type="entry name" value="LHW-like"/>
</dbReference>
<proteinExistence type="predicted"/>
<feature type="region of interest" description="Disordered" evidence="5">
    <location>
        <begin position="777"/>
        <end position="797"/>
    </location>
</feature>
<evidence type="ECO:0000259" key="6">
    <source>
        <dbReference type="PROSITE" id="PS50888"/>
    </source>
</evidence>
<dbReference type="InterPro" id="IPR011598">
    <property type="entry name" value="bHLH_dom"/>
</dbReference>
<protein>
    <submittedName>
        <fullName evidence="7">Transcription factor LHW</fullName>
    </submittedName>
</protein>
<evidence type="ECO:0000313" key="8">
    <source>
        <dbReference type="Proteomes" id="UP000288805"/>
    </source>
</evidence>
<dbReference type="PROSITE" id="PS50888">
    <property type="entry name" value="BHLH"/>
    <property type="match status" value="1"/>
</dbReference>
<dbReference type="Pfam" id="PF23176">
    <property type="entry name" value="bHLH_LHW"/>
    <property type="match status" value="1"/>
</dbReference>
<feature type="domain" description="BHLH" evidence="6">
    <location>
        <begin position="881"/>
        <end position="930"/>
    </location>
</feature>
<feature type="region of interest" description="Disordered" evidence="5">
    <location>
        <begin position="1"/>
        <end position="54"/>
    </location>
</feature>
<feature type="compositionally biased region" description="Polar residues" evidence="5">
    <location>
        <begin position="1068"/>
        <end position="1079"/>
    </location>
</feature>
<dbReference type="GO" id="GO:0003700">
    <property type="term" value="F:DNA-binding transcription factor activity"/>
    <property type="evidence" value="ECO:0007669"/>
    <property type="project" value="InterPro"/>
</dbReference>
<keyword evidence="3" id="KW-0804">Transcription</keyword>
<dbReference type="InterPro" id="IPR025610">
    <property type="entry name" value="MYC/MYB_N"/>
</dbReference>
<reference evidence="7 8" key="1">
    <citation type="journal article" date="2018" name="PLoS Genet.">
        <title>Population sequencing reveals clonal diversity and ancestral inbreeding in the grapevine cultivar Chardonnay.</title>
        <authorList>
            <person name="Roach M.J."/>
            <person name="Johnson D.L."/>
            <person name="Bohlmann J."/>
            <person name="van Vuuren H.J."/>
            <person name="Jones S.J."/>
            <person name="Pretorius I.S."/>
            <person name="Schmidt S.A."/>
            <person name="Borneman A.R."/>
        </authorList>
    </citation>
    <scope>NUCLEOTIDE SEQUENCE [LARGE SCALE GENOMIC DNA]</scope>
    <source>
        <strain evidence="8">cv. Chardonnay</strain>
        <tissue evidence="7">Leaf</tissue>
    </source>
</reference>
<evidence type="ECO:0000313" key="7">
    <source>
        <dbReference type="EMBL" id="RVW91686.1"/>
    </source>
</evidence>
<sequence length="1105" mass="121319">MKNGMISHKHRGGGGGSGRRRWQKMIPTNPTRATGRGVGGPPPPPTTTPPPHHPPPPLPFVFPFFIFQFPRWGHQTSRSPGIFSGQKISTFPASRPPPYHYDRCGGNGQSPLWRLGNTHHFQLASVFVLFEQRPHPHISFSAPVLSSKSTCQPLLLGVLLSKPLCLAFSHLFPLFSLALFSSLSCSLETQIVVCGCGERYEKRLLCGVLICDMGGAVKMESVLKKTLKSLCCSNGWTYGVFWRFDERNSMLLTSEDAYYDEQMGVVIDSMLSKVHTLREGIIGQVAFTGKHCWVFSDAQSGEWNSLCSIDGEDISQDDSEIHRQFSSGIIKTIAVIPVEPRGVVQFGSNQKIVERLEFLDLTKRLFREMENIDGLMVLSNAPSALNSEIYDPSGFFSSLISSGSSNLGNIKSEHGNGHKELIEKASASTNLTQSSSFTPEMQHERITSMISSTSHLRNQLQTAGLEAQFMLSDQPNSQIQQMFLQSASSVNNPAARTPCISTWSSEGSTLTSLERQLSSEMRAQVSQNAVPGKPNTVALWGNLVQDSQVDSMFTSLESTERLIDEEKDFQCRLGKSVNNQYAAPFIHATEGELLEQSTSILTLPEECKPVDFKTDPSKSYSVDNLSQWFGPPREQSIKGMASMLTNDQSQSVGITSLSSGLDRSDFLVDFPVKHPASSMQSSVINMFSSDGKERSLNVPSTENDLFDGLGLDFGFELAGESWEDFIMPLFNDGQSTLSTGVSECISELDVGSMAVPRKGLFSELGLDQLLDDIVGNSSSVTKSNSEDQFSSTKRRRLGSSSVNSNQVQFAGLSSCFSGSMNVMQPVYNLDKTNSLVPKKEVIPKSQVGLWIDDSYSINAGGSVAAQPKRPVEPAKATKKRAKPGESTRPRPKDRQQIKDRLEELRGIIPNGSKCSIDVLLDRSIKHMLFLQSVTKYADKLKQVDEPKLIGHENGVVLKDNSSGGSGNSGGGATWAFEVSGQTMVCPIRVEDLNPPGQMLIEMLCEEQGFFLEIADIIRSFGLNILKGVMEVRENKIWARFIVEANRHVTRMDIFLSLVQLLQETATTGVSPTNQPSNVIDSGVPPFNNYQQPSGPLPISLTETLR</sequence>
<evidence type="ECO:0000256" key="1">
    <source>
        <dbReference type="ARBA" id="ARBA00004123"/>
    </source>
</evidence>
<keyword evidence="4" id="KW-0539">Nucleus</keyword>
<feature type="compositionally biased region" description="Pro residues" evidence="5">
    <location>
        <begin position="40"/>
        <end position="54"/>
    </location>
</feature>
<dbReference type="PANTHER" id="PTHR46196">
    <property type="entry name" value="TRANSCRIPTION FACTOR BHLH155-LIKE ISOFORM X1-RELATED"/>
    <property type="match status" value="1"/>
</dbReference>
<dbReference type="Pfam" id="PF14215">
    <property type="entry name" value="bHLH-MYC_N"/>
    <property type="match status" value="2"/>
</dbReference>
<feature type="compositionally biased region" description="Polar residues" evidence="5">
    <location>
        <begin position="777"/>
        <end position="791"/>
    </location>
</feature>
<dbReference type="EMBL" id="QGNW01000143">
    <property type="protein sequence ID" value="RVW91686.1"/>
    <property type="molecule type" value="Genomic_DNA"/>
</dbReference>
<dbReference type="GO" id="GO:0005634">
    <property type="term" value="C:nucleus"/>
    <property type="evidence" value="ECO:0007669"/>
    <property type="project" value="UniProtKB-SubCell"/>
</dbReference>
<evidence type="ECO:0000256" key="2">
    <source>
        <dbReference type="ARBA" id="ARBA00023015"/>
    </source>
</evidence>
<dbReference type="PANTHER" id="PTHR46196:SF2">
    <property type="entry name" value="TRANSCRIPTION FACTOR BHLH157"/>
    <property type="match status" value="1"/>
</dbReference>
<keyword evidence="2" id="KW-0805">Transcription regulation</keyword>
<dbReference type="Proteomes" id="UP000288805">
    <property type="component" value="Unassembled WGS sequence"/>
</dbReference>
<organism evidence="7 8">
    <name type="scientific">Vitis vinifera</name>
    <name type="common">Grape</name>
    <dbReference type="NCBI Taxonomy" id="29760"/>
    <lineage>
        <taxon>Eukaryota</taxon>
        <taxon>Viridiplantae</taxon>
        <taxon>Streptophyta</taxon>
        <taxon>Embryophyta</taxon>
        <taxon>Tracheophyta</taxon>
        <taxon>Spermatophyta</taxon>
        <taxon>Magnoliopsida</taxon>
        <taxon>eudicotyledons</taxon>
        <taxon>Gunneridae</taxon>
        <taxon>Pentapetalae</taxon>
        <taxon>rosids</taxon>
        <taxon>Vitales</taxon>
        <taxon>Vitaceae</taxon>
        <taxon>Viteae</taxon>
        <taxon>Vitis</taxon>
    </lineage>
</organism>
<dbReference type="GO" id="GO:0046983">
    <property type="term" value="F:protein dimerization activity"/>
    <property type="evidence" value="ECO:0007669"/>
    <property type="project" value="InterPro"/>
</dbReference>
<feature type="compositionally biased region" description="Basic and acidic residues" evidence="5">
    <location>
        <begin position="882"/>
        <end position="896"/>
    </location>
</feature>
<name>A0A438I4P5_VITVI</name>
<evidence type="ECO:0000256" key="3">
    <source>
        <dbReference type="ARBA" id="ARBA00023163"/>
    </source>
</evidence>
<evidence type="ECO:0000256" key="5">
    <source>
        <dbReference type="SAM" id="MobiDB-lite"/>
    </source>
</evidence>
<feature type="region of interest" description="Disordered" evidence="5">
    <location>
        <begin position="861"/>
        <end position="896"/>
    </location>
</feature>
<gene>
    <name evidence="7" type="primary">LHW_4</name>
    <name evidence="7" type="ORF">CK203_024235</name>
</gene>